<evidence type="ECO:0000259" key="6">
    <source>
        <dbReference type="Pfam" id="PF01881"/>
    </source>
</evidence>
<protein>
    <recommendedName>
        <fullName evidence="4">CRISPR-associated endoribonuclease</fullName>
    </recommendedName>
</protein>
<feature type="domain" description="CRISPR associated protein Cas6 C-terminal" evidence="6">
    <location>
        <begin position="120"/>
        <end position="237"/>
    </location>
</feature>
<dbReference type="Pfam" id="PF21350">
    <property type="entry name" value="Cas6_I-A"/>
    <property type="match status" value="1"/>
</dbReference>
<dbReference type="RefSeq" id="WP_148808693.1">
    <property type="nucleotide sequence ID" value="NZ_CP042243.1"/>
</dbReference>
<comment type="function">
    <text evidence="4">CRISPR (clustered regularly interspaced short palindromic repeat), is an adaptive immune system that provides protection against mobile genetic elements (viruses, transposable elements and conjugative plasmids). CRISPR clusters contain sequences complementary to antecedent mobile elements and target invading nucleic acids. CRISPR clusters are transcribed and processed into CRISPR RNA (crRNA).</text>
</comment>
<dbReference type="GO" id="GO:0016788">
    <property type="term" value="F:hydrolase activity, acting on ester bonds"/>
    <property type="evidence" value="ECO:0007669"/>
    <property type="project" value="InterPro"/>
</dbReference>
<evidence type="ECO:0000313" key="7">
    <source>
        <dbReference type="EMBL" id="QEK11538.1"/>
    </source>
</evidence>
<dbReference type="AlphaFoldDB" id="A0A5C0SDZ1"/>
<keyword evidence="8" id="KW-1185">Reference proteome</keyword>
<keyword evidence="3" id="KW-0051">Antiviral defense</keyword>
<dbReference type="KEGG" id="crs:FQB35_03635"/>
<dbReference type="EMBL" id="CP042243">
    <property type="protein sequence ID" value="QEK11538.1"/>
    <property type="molecule type" value="Genomic_DNA"/>
</dbReference>
<accession>A0A5C0SDZ1</accession>
<organism evidence="7 8">
    <name type="scientific">Crassaminicella thermophila</name>
    <dbReference type="NCBI Taxonomy" id="2599308"/>
    <lineage>
        <taxon>Bacteria</taxon>
        <taxon>Bacillati</taxon>
        <taxon>Bacillota</taxon>
        <taxon>Clostridia</taxon>
        <taxon>Eubacteriales</taxon>
        <taxon>Clostridiaceae</taxon>
        <taxon>Crassaminicella</taxon>
    </lineage>
</organism>
<dbReference type="Proteomes" id="UP000324646">
    <property type="component" value="Chromosome"/>
</dbReference>
<proteinExistence type="inferred from homology"/>
<dbReference type="CDD" id="cd21140">
    <property type="entry name" value="Cas6_I-like"/>
    <property type="match status" value="1"/>
</dbReference>
<dbReference type="InterPro" id="IPR045747">
    <property type="entry name" value="CRISPR-assoc_prot_Cas6_N_sf"/>
</dbReference>
<dbReference type="GO" id="GO:0051607">
    <property type="term" value="P:defense response to virus"/>
    <property type="evidence" value="ECO:0007669"/>
    <property type="project" value="UniProtKB-KW"/>
</dbReference>
<dbReference type="PANTHER" id="PTHR36984:SF1">
    <property type="entry name" value="CRISPR-ASSOCIATED ENDORIBONUCLEASE CAS6 1"/>
    <property type="match status" value="1"/>
</dbReference>
<dbReference type="Gene3D" id="3.30.70.1890">
    <property type="match status" value="1"/>
</dbReference>
<evidence type="ECO:0000256" key="3">
    <source>
        <dbReference type="ARBA" id="ARBA00023118"/>
    </source>
</evidence>
<gene>
    <name evidence="7" type="primary">cas6</name>
    <name evidence="7" type="ORF">FQB35_03635</name>
</gene>
<evidence type="ECO:0000256" key="1">
    <source>
        <dbReference type="ARBA" id="ARBA00005937"/>
    </source>
</evidence>
<sequence>MKLKIILQAKEFFALPINYNHMLQNKILELLNKKNSNFLHNEGYKVKWKSFKLFNFSSLEVEKKKICKNKIFVYPGKVILGISSADENFIFDFIDGIITNKGIDFKEGKLDLVSIFSSKELNGNKLVVFAKTPIVVTKPYSEKAIDFFTPRDAEYLASIEKNLKDKYEAFYNKKYDKELEIEIMDESKVYKKIRKYKKWVYEGYIMGVILNGNNDILNLAYKTGLGSKNAQGFGFVETFSSLNSLKNYIKVV</sequence>
<dbReference type="NCBIfam" id="TIGR01877">
    <property type="entry name" value="cas_cas6"/>
    <property type="match status" value="1"/>
</dbReference>
<dbReference type="InterPro" id="IPR049435">
    <property type="entry name" value="Cas_Cas6_C"/>
</dbReference>
<evidence type="ECO:0000256" key="5">
    <source>
        <dbReference type="PIRSR" id="PIRSR005054-1"/>
    </source>
</evidence>
<feature type="site" description="Transition state stabilizer" evidence="5">
    <location>
        <position position="52"/>
    </location>
</feature>
<dbReference type="PANTHER" id="PTHR36984">
    <property type="entry name" value="CRISPR-ASSOCIATED ENDORIBONUCLEASE CAS6 1"/>
    <property type="match status" value="1"/>
</dbReference>
<dbReference type="OrthoDB" id="9797488at2"/>
<comment type="similarity">
    <text evidence="1 4">Belongs to the CRISPR-associated protein Cas6/Cse3/CasE family.</text>
</comment>
<keyword evidence="2" id="KW-0694">RNA-binding</keyword>
<evidence type="ECO:0000313" key="8">
    <source>
        <dbReference type="Proteomes" id="UP000324646"/>
    </source>
</evidence>
<dbReference type="Gene3D" id="3.30.70.1900">
    <property type="match status" value="1"/>
</dbReference>
<reference evidence="7 8" key="1">
    <citation type="submission" date="2019-07" db="EMBL/GenBank/DDBJ databases">
        <title>Complete genome of Crassaminicella thermophila SY095.</title>
        <authorList>
            <person name="Li X."/>
        </authorList>
    </citation>
    <scope>NUCLEOTIDE SEQUENCE [LARGE SCALE GENOMIC DNA]</scope>
    <source>
        <strain evidence="7 8">SY095</strain>
    </source>
</reference>
<dbReference type="InterPro" id="IPR010156">
    <property type="entry name" value="CRISPR-assoc_prot_Cas6"/>
</dbReference>
<dbReference type="GO" id="GO:0003723">
    <property type="term" value="F:RNA binding"/>
    <property type="evidence" value="ECO:0007669"/>
    <property type="project" value="UniProtKB-KW"/>
</dbReference>
<dbReference type="Pfam" id="PF01881">
    <property type="entry name" value="Cas_Cas6_C"/>
    <property type="match status" value="1"/>
</dbReference>
<dbReference type="PIRSF" id="PIRSF005054">
    <property type="entry name" value="PF1131"/>
    <property type="match status" value="1"/>
</dbReference>
<evidence type="ECO:0000256" key="4">
    <source>
        <dbReference type="PIRNR" id="PIRNR005054"/>
    </source>
</evidence>
<evidence type="ECO:0000256" key="2">
    <source>
        <dbReference type="ARBA" id="ARBA00022884"/>
    </source>
</evidence>
<name>A0A5C0SDZ1_CRATE</name>